<dbReference type="Pfam" id="PF00582">
    <property type="entry name" value="Usp"/>
    <property type="match status" value="1"/>
</dbReference>
<dbReference type="RefSeq" id="WP_176798102.1">
    <property type="nucleotide sequence ID" value="NZ_FNFM01000017.1"/>
</dbReference>
<keyword evidence="3" id="KW-1185">Reference proteome</keyword>
<evidence type="ECO:0000313" key="3">
    <source>
        <dbReference type="Proteomes" id="UP000199213"/>
    </source>
</evidence>
<dbReference type="InterPro" id="IPR006016">
    <property type="entry name" value="UspA"/>
</dbReference>
<dbReference type="AlphaFoldDB" id="A0A1G9FR80"/>
<gene>
    <name evidence="2" type="ORF">SAMN04487820_1178</name>
</gene>
<feature type="domain" description="UspA" evidence="1">
    <location>
        <begin position="3"/>
        <end position="126"/>
    </location>
</feature>
<dbReference type="CDD" id="cd00293">
    <property type="entry name" value="USP-like"/>
    <property type="match status" value="1"/>
</dbReference>
<dbReference type="SUPFAM" id="SSF52402">
    <property type="entry name" value="Adenine nucleotide alpha hydrolases-like"/>
    <property type="match status" value="1"/>
</dbReference>
<dbReference type="EMBL" id="FNFM01000017">
    <property type="protein sequence ID" value="SDK90867.1"/>
    <property type="molecule type" value="Genomic_DNA"/>
</dbReference>
<organism evidence="2 3">
    <name type="scientific">Actinopolyspora mzabensis</name>
    <dbReference type="NCBI Taxonomy" id="995066"/>
    <lineage>
        <taxon>Bacteria</taxon>
        <taxon>Bacillati</taxon>
        <taxon>Actinomycetota</taxon>
        <taxon>Actinomycetes</taxon>
        <taxon>Actinopolysporales</taxon>
        <taxon>Actinopolysporaceae</taxon>
        <taxon>Actinopolyspora</taxon>
    </lineage>
</organism>
<accession>A0A1G9FR80</accession>
<evidence type="ECO:0000313" key="2">
    <source>
        <dbReference type="EMBL" id="SDK90867.1"/>
    </source>
</evidence>
<protein>
    <submittedName>
        <fullName evidence="2">Nucleotide-binding universal stress protein, UspA family</fullName>
    </submittedName>
</protein>
<name>A0A1G9FR80_ACTMZ</name>
<proteinExistence type="predicted"/>
<sequence length="134" mass="15023">MSALHAGAGFARNLDVTLHVIHVVDHFDLPIGFDSPTWEEDLQHNLDEQREEAESYLSNSQISWTYETARGDPAAVLTRVGRTHGGFFLIGSRKKSFNSPFSRLMYSSSTLRGLRKHADLPIVVIPPNFRKVSS</sequence>
<reference evidence="3" key="1">
    <citation type="submission" date="2016-10" db="EMBL/GenBank/DDBJ databases">
        <authorList>
            <person name="Varghese N."/>
            <person name="Submissions S."/>
        </authorList>
    </citation>
    <scope>NUCLEOTIDE SEQUENCE [LARGE SCALE GENOMIC DNA]</scope>
    <source>
        <strain evidence="3">DSM 45460</strain>
    </source>
</reference>
<evidence type="ECO:0000259" key="1">
    <source>
        <dbReference type="Pfam" id="PF00582"/>
    </source>
</evidence>
<dbReference type="Proteomes" id="UP000199213">
    <property type="component" value="Unassembled WGS sequence"/>
</dbReference>
<dbReference type="Gene3D" id="3.40.50.12370">
    <property type="match status" value="1"/>
</dbReference>